<dbReference type="AlphaFoldDB" id="A0A397CQ99"/>
<dbReference type="InterPro" id="IPR004342">
    <property type="entry name" value="EXS_C"/>
</dbReference>
<evidence type="ECO:0000259" key="6">
    <source>
        <dbReference type="PROSITE" id="PS51380"/>
    </source>
</evidence>
<feature type="transmembrane region" description="Helical" evidence="5">
    <location>
        <begin position="106"/>
        <end position="127"/>
    </location>
</feature>
<keyword evidence="2 5" id="KW-0812">Transmembrane</keyword>
<comment type="subcellular location">
    <subcellularLocation>
        <location evidence="1">Membrane</location>
        <topology evidence="1">Multi-pass membrane protein</topology>
    </subcellularLocation>
</comment>
<accession>A0A397CQ99</accession>
<comment type="caution">
    <text evidence="7">The sequence shown here is derived from an EMBL/GenBank/DDBJ whole genome shotgun (WGS) entry which is preliminary data.</text>
</comment>
<evidence type="ECO:0000256" key="1">
    <source>
        <dbReference type="ARBA" id="ARBA00004141"/>
    </source>
</evidence>
<dbReference type="GO" id="GO:0016020">
    <property type="term" value="C:membrane"/>
    <property type="evidence" value="ECO:0007669"/>
    <property type="project" value="UniProtKB-SubCell"/>
</dbReference>
<evidence type="ECO:0000256" key="5">
    <source>
        <dbReference type="SAM" id="Phobius"/>
    </source>
</evidence>
<sequence length="129" mass="14550">MLCVNNITSISHQFQREILAAIVADLVLCISWTLALVPATDSVPFVELLTVIQPVTPFMEPIRRSMWSCFAMENEHLRNTLGFRKELFIPLHFEKQRAKLEDSTDYAYKLVLLAVVVVALSALTIFVGA</sequence>
<reference evidence="7 8" key="1">
    <citation type="submission" date="2018-08" db="EMBL/GenBank/DDBJ databases">
        <title>Aphanomyces genome sequencing and annotation.</title>
        <authorList>
            <person name="Minardi D."/>
            <person name="Oidtmann B."/>
            <person name="Van Der Giezen M."/>
            <person name="Studholme D.J."/>
        </authorList>
    </citation>
    <scope>NUCLEOTIDE SEQUENCE [LARGE SCALE GENOMIC DNA]</scope>
    <source>
        <strain evidence="7 8">D2</strain>
    </source>
</reference>
<gene>
    <name evidence="7" type="ORF">DYB30_011577</name>
</gene>
<evidence type="ECO:0000313" key="8">
    <source>
        <dbReference type="Proteomes" id="UP000266643"/>
    </source>
</evidence>
<name>A0A397CQ99_APHAT</name>
<evidence type="ECO:0000256" key="3">
    <source>
        <dbReference type="ARBA" id="ARBA00022989"/>
    </source>
</evidence>
<protein>
    <recommendedName>
        <fullName evidence="6">EXS domain-containing protein</fullName>
    </recommendedName>
</protein>
<evidence type="ECO:0000256" key="4">
    <source>
        <dbReference type="ARBA" id="ARBA00023136"/>
    </source>
</evidence>
<dbReference type="EMBL" id="QUTD01007982">
    <property type="protein sequence ID" value="RHY48010.1"/>
    <property type="molecule type" value="Genomic_DNA"/>
</dbReference>
<keyword evidence="3 5" id="KW-1133">Transmembrane helix</keyword>
<evidence type="ECO:0000256" key="2">
    <source>
        <dbReference type="ARBA" id="ARBA00022692"/>
    </source>
</evidence>
<dbReference type="PROSITE" id="PS51380">
    <property type="entry name" value="EXS"/>
    <property type="match status" value="1"/>
</dbReference>
<proteinExistence type="predicted"/>
<feature type="domain" description="EXS" evidence="6">
    <location>
        <begin position="1"/>
        <end position="103"/>
    </location>
</feature>
<dbReference type="Pfam" id="PF03124">
    <property type="entry name" value="EXS"/>
    <property type="match status" value="1"/>
</dbReference>
<dbReference type="Proteomes" id="UP000266643">
    <property type="component" value="Unassembled WGS sequence"/>
</dbReference>
<evidence type="ECO:0000313" key="7">
    <source>
        <dbReference type="EMBL" id="RHY48010.1"/>
    </source>
</evidence>
<dbReference type="VEuPathDB" id="FungiDB:H257_06423"/>
<organism evidence="7 8">
    <name type="scientific">Aphanomyces astaci</name>
    <name type="common">Crayfish plague agent</name>
    <dbReference type="NCBI Taxonomy" id="112090"/>
    <lineage>
        <taxon>Eukaryota</taxon>
        <taxon>Sar</taxon>
        <taxon>Stramenopiles</taxon>
        <taxon>Oomycota</taxon>
        <taxon>Saprolegniomycetes</taxon>
        <taxon>Saprolegniales</taxon>
        <taxon>Verrucalvaceae</taxon>
        <taxon>Aphanomyces</taxon>
    </lineage>
</organism>
<keyword evidence="4 5" id="KW-0472">Membrane</keyword>